<accession>A0A9P6R1P9</accession>
<evidence type="ECO:0000256" key="1">
    <source>
        <dbReference type="SAM" id="MobiDB-lite"/>
    </source>
</evidence>
<feature type="region of interest" description="Disordered" evidence="1">
    <location>
        <begin position="107"/>
        <end position="127"/>
    </location>
</feature>
<organism evidence="3 4">
    <name type="scientific">Linnemannia gamsii</name>
    <dbReference type="NCBI Taxonomy" id="64522"/>
    <lineage>
        <taxon>Eukaryota</taxon>
        <taxon>Fungi</taxon>
        <taxon>Fungi incertae sedis</taxon>
        <taxon>Mucoromycota</taxon>
        <taxon>Mortierellomycotina</taxon>
        <taxon>Mortierellomycetes</taxon>
        <taxon>Mortierellales</taxon>
        <taxon>Mortierellaceae</taxon>
        <taxon>Linnemannia</taxon>
    </lineage>
</organism>
<sequence>MRGFPVLAVVMVLIWLPVLVKLLVDMYFQSVLENVHPPRQQPRTSSKESRTSPPFTWSSSPAGAPLHEHTTIPMLAHLVKKQADILETFEEALARLNTPIILNITNSQHTSPSDDGSDHNKSADQTTDDTYGLVARVAASRKDLPPHMTMKLAELAMVDLKVAVKHSGISDSTKELLVEHLETFHGAAKVHTRKLQFLEARSRGCIDGQIAQNVFLSAELDRLERMSKGKFGVWSRIRKAFSPSHDSDREAASIKSNLLRLYSTTFQEGRKQLRMLVLQITDLQKGIDGMDQTRRTIQDIMGRERGEQQKMEESVMADLWEKLGRRNFEQETYRMNLALLDGMDRQQKLTGGHLQWILLKLTGFEADLELLWERMVDTGVFGAHEGGSDQGQETFKRAESTSTPSSDQTGDSQEKTIFSLRDIIEHIENVTSNLKATRARASG</sequence>
<evidence type="ECO:0000313" key="3">
    <source>
        <dbReference type="EMBL" id="KAG0308342.1"/>
    </source>
</evidence>
<dbReference type="AlphaFoldDB" id="A0A9P6R1P9"/>
<dbReference type="EMBL" id="JAAAIN010001004">
    <property type="protein sequence ID" value="KAG0308342.1"/>
    <property type="molecule type" value="Genomic_DNA"/>
</dbReference>
<dbReference type="OrthoDB" id="4179406at2759"/>
<feature type="compositionally biased region" description="Polar residues" evidence="1">
    <location>
        <begin position="51"/>
        <end position="61"/>
    </location>
</feature>
<keyword evidence="2" id="KW-0812">Transmembrane</keyword>
<keyword evidence="4" id="KW-1185">Reference proteome</keyword>
<evidence type="ECO:0000256" key="2">
    <source>
        <dbReference type="SAM" id="Phobius"/>
    </source>
</evidence>
<reference evidence="3" key="1">
    <citation type="journal article" date="2020" name="Fungal Divers.">
        <title>Resolving the Mortierellaceae phylogeny through synthesis of multi-gene phylogenetics and phylogenomics.</title>
        <authorList>
            <person name="Vandepol N."/>
            <person name="Liber J."/>
            <person name="Desiro A."/>
            <person name="Na H."/>
            <person name="Kennedy M."/>
            <person name="Barry K."/>
            <person name="Grigoriev I.V."/>
            <person name="Miller A.N."/>
            <person name="O'Donnell K."/>
            <person name="Stajich J.E."/>
            <person name="Bonito G."/>
        </authorList>
    </citation>
    <scope>NUCLEOTIDE SEQUENCE</scope>
    <source>
        <strain evidence="3">NVP60</strain>
    </source>
</reference>
<feature type="region of interest" description="Disordered" evidence="1">
    <location>
        <begin position="383"/>
        <end position="414"/>
    </location>
</feature>
<feature type="region of interest" description="Disordered" evidence="1">
    <location>
        <begin position="37"/>
        <end position="64"/>
    </location>
</feature>
<feature type="transmembrane region" description="Helical" evidence="2">
    <location>
        <begin position="6"/>
        <end position="24"/>
    </location>
</feature>
<name>A0A9P6R1P9_9FUNG</name>
<evidence type="ECO:0000313" key="4">
    <source>
        <dbReference type="Proteomes" id="UP000823405"/>
    </source>
</evidence>
<proteinExistence type="predicted"/>
<gene>
    <name evidence="3" type="ORF">BGZ97_000089</name>
</gene>
<dbReference type="Proteomes" id="UP000823405">
    <property type="component" value="Unassembled WGS sequence"/>
</dbReference>
<keyword evidence="2" id="KW-1133">Transmembrane helix</keyword>
<comment type="caution">
    <text evidence="3">The sequence shown here is derived from an EMBL/GenBank/DDBJ whole genome shotgun (WGS) entry which is preliminary data.</text>
</comment>
<protein>
    <submittedName>
        <fullName evidence="3">Uncharacterized protein</fullName>
    </submittedName>
</protein>
<keyword evidence="2" id="KW-0472">Membrane</keyword>
<feature type="compositionally biased region" description="Polar residues" evidence="1">
    <location>
        <begin position="400"/>
        <end position="411"/>
    </location>
</feature>